<protein>
    <submittedName>
        <fullName evidence="2">Uncharacterized protein</fullName>
    </submittedName>
</protein>
<reference evidence="2 3" key="1">
    <citation type="submission" date="2024-09" db="EMBL/GenBank/DDBJ databases">
        <authorList>
            <person name="Sun Q."/>
            <person name="Mori K."/>
        </authorList>
    </citation>
    <scope>NUCLEOTIDE SEQUENCE [LARGE SCALE GENOMIC DNA]</scope>
    <source>
        <strain evidence="2 3">NCAIM B.02537</strain>
    </source>
</reference>
<name>A0ABV6PJT7_9SPHN</name>
<evidence type="ECO:0000256" key="1">
    <source>
        <dbReference type="SAM" id="Phobius"/>
    </source>
</evidence>
<evidence type="ECO:0000313" key="3">
    <source>
        <dbReference type="Proteomes" id="UP001589943"/>
    </source>
</evidence>
<gene>
    <name evidence="2" type="ORF">ACFFF7_11810</name>
</gene>
<keyword evidence="1" id="KW-0812">Transmembrane</keyword>
<organism evidence="2 3">
    <name type="scientific">Novosphingobium aquiterrae</name>
    <dbReference type="NCBI Taxonomy" id="624388"/>
    <lineage>
        <taxon>Bacteria</taxon>
        <taxon>Pseudomonadati</taxon>
        <taxon>Pseudomonadota</taxon>
        <taxon>Alphaproteobacteria</taxon>
        <taxon>Sphingomonadales</taxon>
        <taxon>Sphingomonadaceae</taxon>
        <taxon>Novosphingobium</taxon>
    </lineage>
</organism>
<dbReference type="RefSeq" id="WP_379481552.1">
    <property type="nucleotide sequence ID" value="NZ_JBHLTL010000006.1"/>
</dbReference>
<evidence type="ECO:0000313" key="2">
    <source>
        <dbReference type="EMBL" id="MFC0590103.1"/>
    </source>
</evidence>
<dbReference type="EMBL" id="JBHLTL010000006">
    <property type="protein sequence ID" value="MFC0590103.1"/>
    <property type="molecule type" value="Genomic_DNA"/>
</dbReference>
<feature type="transmembrane region" description="Helical" evidence="1">
    <location>
        <begin position="122"/>
        <end position="140"/>
    </location>
</feature>
<keyword evidence="3" id="KW-1185">Reference proteome</keyword>
<proteinExistence type="predicted"/>
<feature type="transmembrane region" description="Helical" evidence="1">
    <location>
        <begin position="93"/>
        <end position="116"/>
    </location>
</feature>
<feature type="transmembrane region" description="Helical" evidence="1">
    <location>
        <begin position="21"/>
        <end position="39"/>
    </location>
</feature>
<feature type="transmembrane region" description="Helical" evidence="1">
    <location>
        <begin position="51"/>
        <end position="72"/>
    </location>
</feature>
<sequence>MSESASNGALVERLARRRTRILPVLGLFMIIQQSAYFAHGDGSRLVDQVRISAWVVTSAMILLVLTTGGFWLRSHEVRAMLDDEGTRANRAAALSLGFLCAMLTAMILFVLQRVWAFTAGEAIHLIVTAGVFSALIRFSILERRALG</sequence>
<accession>A0ABV6PJT7</accession>
<keyword evidence="1" id="KW-1133">Transmembrane helix</keyword>
<keyword evidence="1" id="KW-0472">Membrane</keyword>
<comment type="caution">
    <text evidence="2">The sequence shown here is derived from an EMBL/GenBank/DDBJ whole genome shotgun (WGS) entry which is preliminary data.</text>
</comment>
<dbReference type="Proteomes" id="UP001589943">
    <property type="component" value="Unassembled WGS sequence"/>
</dbReference>